<dbReference type="OrthoDB" id="396512at2"/>
<dbReference type="SUPFAM" id="SSF53448">
    <property type="entry name" value="Nucleotide-diphospho-sugar transferases"/>
    <property type="match status" value="1"/>
</dbReference>
<dbReference type="Pfam" id="PF00535">
    <property type="entry name" value="Glycos_transf_2"/>
    <property type="match status" value="1"/>
</dbReference>
<dbReference type="PANTHER" id="PTHR22916:SF51">
    <property type="entry name" value="GLYCOSYLTRANSFERASE EPSH-RELATED"/>
    <property type="match status" value="1"/>
</dbReference>
<dbReference type="Proteomes" id="UP000198809">
    <property type="component" value="Unassembled WGS sequence"/>
</dbReference>
<evidence type="ECO:0000256" key="1">
    <source>
        <dbReference type="ARBA" id="ARBA00006739"/>
    </source>
</evidence>
<evidence type="ECO:0000313" key="8">
    <source>
        <dbReference type="Proteomes" id="UP000198809"/>
    </source>
</evidence>
<feature type="domain" description="Glycosyltransferase 2-like" evidence="5">
    <location>
        <begin position="6"/>
        <end position="130"/>
    </location>
</feature>
<dbReference type="EMBL" id="FODH01000010">
    <property type="protein sequence ID" value="SEO68167.1"/>
    <property type="molecule type" value="Genomic_DNA"/>
</dbReference>
<gene>
    <name evidence="6" type="ORF">KP014_07565</name>
    <name evidence="7" type="ORF">SAMN04487895_11035</name>
</gene>
<sequence length="395" mass="45051">MKPEISIIMPIYNMEAYLPRCLDSLLSQSFGDLEIIAVNDGSTDGSLPILEQYAGRDNRMVLINRSNGGVSSARNEGMGHAAGRYIAFVDPDDWVDLEMFMAMRQAAEDEDADIVMCTYLREFGTHAKEKVYRLPDVRVYRGEEVQEHITRRLFGPLREELAQPDFLDAWGTVWGKLYRADLIHRAAASFTDLEIIGTNEDSLFNIHVCHYARSFVFLGRPFYHYWKSNTSSITSRYNPLLESKFSKLYGHMNSFIQEHELPAEYTQALRNRVCINILGLGLNIISEDYKASPFAKIKDIHSLVSKREVVSAFAGFELRCCTKAWRVFFLLGKWRWAAGIYLMLKVINQLRIKNTRGVDNGTRSNSSGRHHDESGRTGDYAHELLPSDGPRQNSV</sequence>
<evidence type="ECO:0000259" key="5">
    <source>
        <dbReference type="Pfam" id="PF00535"/>
    </source>
</evidence>
<dbReference type="Proteomes" id="UP000683429">
    <property type="component" value="Chromosome"/>
</dbReference>
<dbReference type="EC" id="2.4.-.-" evidence="6"/>
<evidence type="ECO:0000256" key="2">
    <source>
        <dbReference type="ARBA" id="ARBA00022676"/>
    </source>
</evidence>
<accession>A0A1H8RPE6</accession>
<protein>
    <submittedName>
        <fullName evidence="6 7">Glycosyltransferase</fullName>
        <ecNumber evidence="6">2.4.-.-</ecNumber>
    </submittedName>
</protein>
<reference evidence="6 9" key="2">
    <citation type="submission" date="2021-06" db="EMBL/GenBank/DDBJ databases">
        <title>Whole genome sequence of Paenibacillus sophorae DSM23020 for comparative genomics.</title>
        <authorList>
            <person name="Kim M.-J."/>
            <person name="Lee G."/>
            <person name="Shin J.-H."/>
        </authorList>
    </citation>
    <scope>NUCLEOTIDE SEQUENCE [LARGE SCALE GENOMIC DNA]</scope>
    <source>
        <strain evidence="6 9">DSM 23020</strain>
    </source>
</reference>
<name>A0A1H8RPE6_9BACL</name>
<evidence type="ECO:0000256" key="3">
    <source>
        <dbReference type="ARBA" id="ARBA00022679"/>
    </source>
</evidence>
<keyword evidence="3 7" id="KW-0808">Transferase</keyword>
<keyword evidence="2 6" id="KW-0328">Glycosyltransferase</keyword>
<evidence type="ECO:0000313" key="9">
    <source>
        <dbReference type="Proteomes" id="UP000683429"/>
    </source>
</evidence>
<dbReference type="PANTHER" id="PTHR22916">
    <property type="entry name" value="GLYCOSYLTRANSFERASE"/>
    <property type="match status" value="1"/>
</dbReference>
<reference evidence="7 8" key="1">
    <citation type="submission" date="2016-10" db="EMBL/GenBank/DDBJ databases">
        <authorList>
            <person name="de Groot N.N."/>
        </authorList>
    </citation>
    <scope>NUCLEOTIDE SEQUENCE [LARGE SCALE GENOMIC DNA]</scope>
    <source>
        <strain evidence="7 8">CGMCC 1.10238</strain>
    </source>
</reference>
<dbReference type="STRING" id="1333845.SAMN04487895_11035"/>
<feature type="region of interest" description="Disordered" evidence="4">
    <location>
        <begin position="358"/>
        <end position="395"/>
    </location>
</feature>
<dbReference type="EMBL" id="CP076607">
    <property type="protein sequence ID" value="QWU17038.1"/>
    <property type="molecule type" value="Genomic_DNA"/>
</dbReference>
<dbReference type="GO" id="GO:0016757">
    <property type="term" value="F:glycosyltransferase activity"/>
    <property type="evidence" value="ECO:0007669"/>
    <property type="project" value="UniProtKB-KW"/>
</dbReference>
<proteinExistence type="inferred from homology"/>
<dbReference type="Gene3D" id="3.90.550.10">
    <property type="entry name" value="Spore Coat Polysaccharide Biosynthesis Protein SpsA, Chain A"/>
    <property type="match status" value="1"/>
</dbReference>
<dbReference type="CDD" id="cd00761">
    <property type="entry name" value="Glyco_tranf_GTA_type"/>
    <property type="match status" value="1"/>
</dbReference>
<evidence type="ECO:0000313" key="6">
    <source>
        <dbReference type="EMBL" id="QWU17038.1"/>
    </source>
</evidence>
<dbReference type="InterPro" id="IPR001173">
    <property type="entry name" value="Glyco_trans_2-like"/>
</dbReference>
<evidence type="ECO:0000313" key="7">
    <source>
        <dbReference type="EMBL" id="SEO68167.1"/>
    </source>
</evidence>
<keyword evidence="9" id="KW-1185">Reference proteome</keyword>
<feature type="compositionally biased region" description="Basic and acidic residues" evidence="4">
    <location>
        <begin position="369"/>
        <end position="382"/>
    </location>
</feature>
<evidence type="ECO:0000256" key="4">
    <source>
        <dbReference type="SAM" id="MobiDB-lite"/>
    </source>
</evidence>
<dbReference type="AlphaFoldDB" id="A0A1H8RPE6"/>
<dbReference type="InterPro" id="IPR029044">
    <property type="entry name" value="Nucleotide-diphossugar_trans"/>
</dbReference>
<dbReference type="RefSeq" id="WP_063619492.1">
    <property type="nucleotide sequence ID" value="NZ_CP076607.1"/>
</dbReference>
<organism evidence="7 8">
    <name type="scientific">Paenibacillus sophorae</name>
    <dbReference type="NCBI Taxonomy" id="1333845"/>
    <lineage>
        <taxon>Bacteria</taxon>
        <taxon>Bacillati</taxon>
        <taxon>Bacillota</taxon>
        <taxon>Bacilli</taxon>
        <taxon>Bacillales</taxon>
        <taxon>Paenibacillaceae</taxon>
        <taxon>Paenibacillus</taxon>
    </lineage>
</organism>
<comment type="similarity">
    <text evidence="1">Belongs to the glycosyltransferase 2 family.</text>
</comment>